<protein>
    <submittedName>
        <fullName evidence="11">Putative receptor for egg jelly 7</fullName>
    </submittedName>
</protein>
<feature type="domain" description="PLAT" evidence="10">
    <location>
        <begin position="1762"/>
        <end position="1881"/>
    </location>
</feature>
<dbReference type="Gene3D" id="2.60.60.20">
    <property type="entry name" value="PLAT/LH2 domain"/>
    <property type="match status" value="1"/>
</dbReference>
<feature type="compositionally biased region" description="Polar residues" evidence="7">
    <location>
        <begin position="242"/>
        <end position="261"/>
    </location>
</feature>
<evidence type="ECO:0000256" key="4">
    <source>
        <dbReference type="ARBA" id="ARBA00022989"/>
    </source>
</evidence>
<evidence type="ECO:0000256" key="2">
    <source>
        <dbReference type="ARBA" id="ARBA00022692"/>
    </source>
</evidence>
<name>A0A147BC84_IXORI</name>
<dbReference type="CDD" id="cd00146">
    <property type="entry name" value="PKD"/>
    <property type="match status" value="3"/>
</dbReference>
<keyword evidence="3" id="KW-0677">Repeat</keyword>
<dbReference type="InterPro" id="IPR036392">
    <property type="entry name" value="PLAT/LH2_dom_sf"/>
</dbReference>
<feature type="non-terminal residue" evidence="11">
    <location>
        <position position="2220"/>
    </location>
</feature>
<dbReference type="GO" id="GO:0005261">
    <property type="term" value="F:monoatomic cation channel activity"/>
    <property type="evidence" value="ECO:0007669"/>
    <property type="project" value="TreeGrafter"/>
</dbReference>
<evidence type="ECO:0000259" key="10">
    <source>
        <dbReference type="PROSITE" id="PS50095"/>
    </source>
</evidence>
<dbReference type="PANTHER" id="PTHR46730">
    <property type="entry name" value="POLYCYSTIN-1"/>
    <property type="match status" value="1"/>
</dbReference>
<dbReference type="Pfam" id="PF01477">
    <property type="entry name" value="PLAT"/>
    <property type="match status" value="1"/>
</dbReference>
<evidence type="ECO:0000259" key="9">
    <source>
        <dbReference type="PROSITE" id="PS50093"/>
    </source>
</evidence>
<dbReference type="SUPFAM" id="SSF49299">
    <property type="entry name" value="PKD domain"/>
    <property type="match status" value="4"/>
</dbReference>
<feature type="domain" description="PKD" evidence="9">
    <location>
        <begin position="140"/>
        <end position="190"/>
    </location>
</feature>
<keyword evidence="4 8" id="KW-1133">Transmembrane helix</keyword>
<dbReference type="SMART" id="SM00089">
    <property type="entry name" value="PKD"/>
    <property type="match status" value="5"/>
</dbReference>
<evidence type="ECO:0000256" key="8">
    <source>
        <dbReference type="SAM" id="Phobius"/>
    </source>
</evidence>
<dbReference type="SUPFAM" id="SSF49723">
    <property type="entry name" value="Lipase/lipooxygenase domain (PLAT/LH2 domain)"/>
    <property type="match status" value="1"/>
</dbReference>
<feature type="domain" description="PKD" evidence="9">
    <location>
        <begin position="298"/>
        <end position="353"/>
    </location>
</feature>
<evidence type="ECO:0000256" key="1">
    <source>
        <dbReference type="ARBA" id="ARBA00004141"/>
    </source>
</evidence>
<feature type="domain" description="PKD" evidence="9">
    <location>
        <begin position="581"/>
        <end position="635"/>
    </location>
</feature>
<comment type="subcellular location">
    <subcellularLocation>
        <location evidence="1">Membrane</location>
        <topology evidence="1">Multi-pass membrane protein</topology>
    </subcellularLocation>
</comment>
<proteinExistence type="predicted"/>
<reference evidence="11" key="1">
    <citation type="journal article" date="2018" name="PLoS Negl. Trop. Dis.">
        <title>Sialome diversity of ticks revealed by RNAseq of single tick salivary glands.</title>
        <authorList>
            <person name="Perner J."/>
            <person name="Kropackova S."/>
            <person name="Kopacek P."/>
            <person name="Ribeiro J.M."/>
        </authorList>
    </citation>
    <scope>NUCLEOTIDE SEQUENCE</scope>
    <source>
        <strain evidence="11">Siblings of single egg batch collected in Ceske Budejovice</strain>
        <tissue evidence="11">Salivary glands</tissue>
    </source>
</reference>
<dbReference type="InterPro" id="IPR002859">
    <property type="entry name" value="PKD/REJ-like"/>
</dbReference>
<dbReference type="GO" id="GO:0005886">
    <property type="term" value="C:plasma membrane"/>
    <property type="evidence" value="ECO:0007669"/>
    <property type="project" value="TreeGrafter"/>
</dbReference>
<evidence type="ECO:0000256" key="5">
    <source>
        <dbReference type="ARBA" id="ARBA00023136"/>
    </source>
</evidence>
<dbReference type="InterPro" id="IPR000601">
    <property type="entry name" value="PKD_dom"/>
</dbReference>
<dbReference type="Pfam" id="PF00801">
    <property type="entry name" value="PKD"/>
    <property type="match status" value="4"/>
</dbReference>
<dbReference type="GO" id="GO:0006816">
    <property type="term" value="P:calcium ion transport"/>
    <property type="evidence" value="ECO:0007669"/>
    <property type="project" value="TreeGrafter"/>
</dbReference>
<dbReference type="PROSITE" id="PS50095">
    <property type="entry name" value="PLAT"/>
    <property type="match status" value="1"/>
</dbReference>
<dbReference type="Gene3D" id="2.60.40.10">
    <property type="entry name" value="Immunoglobulins"/>
    <property type="match status" value="3"/>
</dbReference>
<dbReference type="Pfam" id="PF02010">
    <property type="entry name" value="REJ"/>
    <property type="match status" value="1"/>
</dbReference>
<feature type="compositionally biased region" description="Polar residues" evidence="7">
    <location>
        <begin position="2017"/>
        <end position="2034"/>
    </location>
</feature>
<feature type="transmembrane region" description="Helical" evidence="8">
    <location>
        <begin position="1719"/>
        <end position="1738"/>
    </location>
</feature>
<keyword evidence="2 8" id="KW-0812">Transmembrane</keyword>
<dbReference type="InterPro" id="IPR013783">
    <property type="entry name" value="Ig-like_fold"/>
</dbReference>
<evidence type="ECO:0000256" key="3">
    <source>
        <dbReference type="ARBA" id="ARBA00022737"/>
    </source>
</evidence>
<feature type="transmembrane region" description="Helical" evidence="8">
    <location>
        <begin position="2196"/>
        <end position="2216"/>
    </location>
</feature>
<feature type="transmembrane region" description="Helical" evidence="8">
    <location>
        <begin position="1925"/>
        <end position="1948"/>
    </location>
</feature>
<accession>A0A147BC84</accession>
<feature type="region of interest" description="Disordered" evidence="7">
    <location>
        <begin position="2017"/>
        <end position="2041"/>
    </location>
</feature>
<dbReference type="InterPro" id="IPR022409">
    <property type="entry name" value="PKD/Chitinase_dom"/>
</dbReference>
<dbReference type="InterPro" id="IPR001024">
    <property type="entry name" value="PLAT/LH2_dom"/>
</dbReference>
<evidence type="ECO:0000256" key="7">
    <source>
        <dbReference type="SAM" id="MobiDB-lite"/>
    </source>
</evidence>
<evidence type="ECO:0000256" key="6">
    <source>
        <dbReference type="PROSITE-ProRule" id="PRU00152"/>
    </source>
</evidence>
<keyword evidence="11" id="KW-0675">Receptor</keyword>
<dbReference type="PANTHER" id="PTHR46730:SF1">
    <property type="entry name" value="PLAT DOMAIN-CONTAINING PROTEIN"/>
    <property type="match status" value="1"/>
</dbReference>
<keyword evidence="5 8" id="KW-0472">Membrane</keyword>
<comment type="caution">
    <text evidence="6">Lacks conserved residue(s) required for the propagation of feature annotation.</text>
</comment>
<feature type="transmembrane region" description="Helical" evidence="8">
    <location>
        <begin position="2163"/>
        <end position="2184"/>
    </location>
</feature>
<sequence length="2220" mass="245258">PGYGTPGDLRRQLHSSRNITVLRCVRISEFSAVPVALGGDATFKVSVTGTPPVYIRAVFDDGSQRRWTIFRDPWTFKFERRYAETGSKHASLKASNAASWTSASAVVVVQEPVSGLSVRLLSPTSPVPLLRAVVVEATVESGTGLRFRWDFGEGEMHEQDTQVQSRGRTSVARHVYGIASTYSVTVSVSNVLSPHNLTARLEPPITVVEDIDKLHADVVGGRYVVLLHNCDGVVSDHPPSDESVSPTAYQDGSWSSSASTARNDDVSGASTVVGDTSPTSVECETSDEVLFEAWVWRGSDVVFVFDFGDGQIERVDAVLNERSMPTAIVAHRYTRGGAFGVSVTASNPLGNVSCVIDRRLHVQRSPRGLSLDRPYYVARVGSALTFGAALDRGTDVSVSWTLSDGVLATGRTGWNFTHLFDRPGTFDLFAEASNLVAQELSLPRPNATAKVHVQEPLQDMDLCLLLSEGEVCAPADLTLPLEDKMMLRATAQPETEKMVRFLWSIGSEEVYATYDGHVLLGLDHPGTYLVNATCQNHVSYVSSAPLRLDLVQRVGNVTGIRHSGSVLVGRVSRFQVLFWFGSNLTFLWDFGDGSPATLHAVPHAEHVYNRTGKYRVQVTLQNAYSRAEIETSVFVLEKPCDQPVISMYSVEKARYDQDIHIEADVSTSCSASNKVKYFWTIWKRSLTGMIVVPIPVNRLGKDLHLPARSLLPGEYVASLKAEMLNSVVYKTENITFHIIKPPAEVLIQGGIWRMIATSMNASLEANFSADIDWSQLSWECSRLGSNSPCFEGTSPFLPATNQSTLTFPTSNLHGHLGTYLFRSTMSHHSSSTSAEVVLDMSHGFSHARTLYITCESCDGHLVNAEKKLLLQAACIDCDNDSDFEYAWKLWHVLDGNHRFLLGDGRCVAPDGTTFLLLSKDTKNAKEPSEKSPPDVKEEKGDVFPPFPAILGFTDEQTRLQKGYYGGFGFLASEKESSQVFPILLSSSEEFDIRENSSFIFGRQSYLDDIKEGPTGELGSARARNQRIYFSRPFYGTERSLLGALNVHERKQPASLGLLQARRVRSTGEASPKYVSKVLQTMRYPRVMVDIGPGVSTRSPPHWLTLHPGVLRVGSTYLAQVSIFRKVTGALLGETMQRLDVAVGPLNGRCTVTPTSGVALETVFRLHCMEWKGARPPYLYELSYSLTPDGLNKIVYNGFRPCIRFWLPPGWNSQRGIVYLKVVVRDSSGVGTQVCSIETEVAAPRLNTSLANYLRNITLHPRSKLAQLIGEQNHQAALNRIHVILHMLKNVRVVGNHPNGSGTTVKKRIFKFTLETLHYVHLFDSFATRSLLLTLGVVLELPFQGVDSDLGGAAKLLQSIVRFPRPTAAIYKVFAPTSTEIINIMGTLMKLAQEAGKHDWQFLLMCSLILRLTLKASLQEDCAPNKAIKFSSQWVSVASVCSSARTSPLEIHSEWTTVTLPPSFSDDHRRFIDTSRNCDITSMYSFPYMPFKVPPSSHAYPVPQTPVFTVILNRVDSASRKDWITLLFKRTSANNRVNKAMKPSFLLQPGLANKHLLNVTRTLLGYSLYIKISFRQLPGPLGIHLSSGGYIEDVNGARVIVQDNGNVEIFVPERTMTALGIFYLIIAQKPQIKKRWKLTYGDRDIPYDIKGFWQRCMQYIPDDHQWNTTGCFVRSSTNEKYVHCQCTGSTVVTMNTIPLHPNVTKVHTQSLFARPVNGPVIMFVLVSFLAYGVLVGLLHKNQQSSHKSRHIVFLEPCVSTARHLYLVIVRTGPYFCAGTSAMVSLRLHGENEMSTPKELLDPSGGSQLFQRGSSDAFLISTGKGLGKLWKLEVWHNNAGLSPSWFLQDISVMDLQTEVVSHFSFNQWLSVSDGDGTIGKEIPVSPAEQSLFKELTNNLLSAFSEHHLWSSVLAAPRCSLFSRIQRLTVCLSTVFSSSALCTLWVCFVVPEPSTQNIITGVSVWRILHAIGFSLVVHAVHQVPAVIFRNSTCTIIPTKVLAQCWQLVNRIPGSICRVGKNSSRSAGSTIEGSTTSFGDGDETDSLSSYESMSLYGTSLNAETEKGSEALDSSFYSRSPLSPLEATLVQWQDIEVWARRKREQIHHLVHSISQLSLHHTLQGPQEKCLATGDTSVRSPGPSGSGYLPETACRVPSLEDSCVALPSWVGLIGWLVEAGVIVCSVYALVAYSEMFRVLSNILCFELIILTILSSVFLVYPLQVLV</sequence>
<dbReference type="GO" id="GO:0005929">
    <property type="term" value="C:cilium"/>
    <property type="evidence" value="ECO:0007669"/>
    <property type="project" value="UniProtKB-ARBA"/>
</dbReference>
<dbReference type="SMART" id="SM00308">
    <property type="entry name" value="LH2"/>
    <property type="match status" value="1"/>
</dbReference>
<evidence type="ECO:0000313" key="11">
    <source>
        <dbReference type="EMBL" id="JAR88371.1"/>
    </source>
</evidence>
<dbReference type="InterPro" id="IPR035986">
    <property type="entry name" value="PKD_dom_sf"/>
</dbReference>
<feature type="region of interest" description="Disordered" evidence="7">
    <location>
        <begin position="236"/>
        <end position="280"/>
    </location>
</feature>
<feature type="compositionally biased region" description="Polar residues" evidence="7">
    <location>
        <begin position="268"/>
        <end position="280"/>
    </location>
</feature>
<feature type="non-terminal residue" evidence="11">
    <location>
        <position position="1"/>
    </location>
</feature>
<dbReference type="EMBL" id="GEGO01007033">
    <property type="protein sequence ID" value="JAR88371.1"/>
    <property type="molecule type" value="Transcribed_RNA"/>
</dbReference>
<organism evidence="11">
    <name type="scientific">Ixodes ricinus</name>
    <name type="common">Common tick</name>
    <name type="synonym">Acarus ricinus</name>
    <dbReference type="NCBI Taxonomy" id="34613"/>
    <lineage>
        <taxon>Eukaryota</taxon>
        <taxon>Metazoa</taxon>
        <taxon>Ecdysozoa</taxon>
        <taxon>Arthropoda</taxon>
        <taxon>Chelicerata</taxon>
        <taxon>Arachnida</taxon>
        <taxon>Acari</taxon>
        <taxon>Parasitiformes</taxon>
        <taxon>Ixodida</taxon>
        <taxon>Ixodoidea</taxon>
        <taxon>Ixodidae</taxon>
        <taxon>Ixodinae</taxon>
        <taxon>Ixodes</taxon>
    </lineage>
</organism>
<feature type="domain" description="PKD" evidence="9">
    <location>
        <begin position="393"/>
        <end position="441"/>
    </location>
</feature>
<dbReference type="PROSITE" id="PS50093">
    <property type="entry name" value="PKD"/>
    <property type="match status" value="4"/>
</dbReference>